<evidence type="ECO:0000313" key="3">
    <source>
        <dbReference type="Proteomes" id="UP000030752"/>
    </source>
</evidence>
<dbReference type="OrthoDB" id="2253354at2759"/>
<feature type="compositionally biased region" description="Acidic residues" evidence="1">
    <location>
        <begin position="171"/>
        <end position="184"/>
    </location>
</feature>
<gene>
    <name evidence="2" type="ORF">HMPREF1541_07950</name>
</gene>
<dbReference type="RefSeq" id="XP_008720494.1">
    <property type="nucleotide sequence ID" value="XM_008722272.1"/>
</dbReference>
<reference evidence="2 3" key="1">
    <citation type="submission" date="2013-03" db="EMBL/GenBank/DDBJ databases">
        <title>The Genome Sequence of Phialophora europaea CBS 101466.</title>
        <authorList>
            <consortium name="The Broad Institute Genomics Platform"/>
            <person name="Cuomo C."/>
            <person name="de Hoog S."/>
            <person name="Gorbushina A."/>
            <person name="Walker B."/>
            <person name="Young S.K."/>
            <person name="Zeng Q."/>
            <person name="Gargeya S."/>
            <person name="Fitzgerald M."/>
            <person name="Haas B."/>
            <person name="Abouelleil A."/>
            <person name="Allen A.W."/>
            <person name="Alvarado L."/>
            <person name="Arachchi H.M."/>
            <person name="Berlin A.M."/>
            <person name="Chapman S.B."/>
            <person name="Gainer-Dewar J."/>
            <person name="Goldberg J."/>
            <person name="Griggs A."/>
            <person name="Gujja S."/>
            <person name="Hansen M."/>
            <person name="Howarth C."/>
            <person name="Imamovic A."/>
            <person name="Ireland A."/>
            <person name="Larimer J."/>
            <person name="McCowan C."/>
            <person name="Murphy C."/>
            <person name="Pearson M."/>
            <person name="Poon T.W."/>
            <person name="Priest M."/>
            <person name="Roberts A."/>
            <person name="Saif S."/>
            <person name="Shea T."/>
            <person name="Sisk P."/>
            <person name="Sykes S."/>
            <person name="Wortman J."/>
            <person name="Nusbaum C."/>
            <person name="Birren B."/>
        </authorList>
    </citation>
    <scope>NUCLEOTIDE SEQUENCE [LARGE SCALE GENOMIC DNA]</scope>
    <source>
        <strain evidence="2 3">CBS 101466</strain>
    </source>
</reference>
<dbReference type="Pfam" id="PF17254">
    <property type="entry name" value="DUF5321"/>
    <property type="match status" value="1"/>
</dbReference>
<accession>W2RKF6</accession>
<name>W2RKF6_CYPE1</name>
<evidence type="ECO:0000313" key="2">
    <source>
        <dbReference type="EMBL" id="ETN36962.1"/>
    </source>
</evidence>
<dbReference type="EMBL" id="KB822724">
    <property type="protein sequence ID" value="ETN36962.1"/>
    <property type="molecule type" value="Genomic_DNA"/>
</dbReference>
<dbReference type="AlphaFoldDB" id="W2RKF6"/>
<dbReference type="InParanoid" id="W2RKF6"/>
<dbReference type="eggNOG" id="ENOG502S7FQ">
    <property type="taxonomic scope" value="Eukaryota"/>
</dbReference>
<dbReference type="Proteomes" id="UP000030752">
    <property type="component" value="Unassembled WGS sequence"/>
</dbReference>
<dbReference type="GeneID" id="19975289"/>
<proteinExistence type="predicted"/>
<keyword evidence="3" id="KW-1185">Reference proteome</keyword>
<dbReference type="VEuPathDB" id="FungiDB:HMPREF1541_07950"/>
<evidence type="ECO:0000256" key="1">
    <source>
        <dbReference type="SAM" id="MobiDB-lite"/>
    </source>
</evidence>
<feature type="region of interest" description="Disordered" evidence="1">
    <location>
        <begin position="154"/>
        <end position="204"/>
    </location>
</feature>
<feature type="compositionally biased region" description="Basic residues" evidence="1">
    <location>
        <begin position="157"/>
        <end position="167"/>
    </location>
</feature>
<dbReference type="HOGENOM" id="CLU_084831_2_1_1"/>
<dbReference type="InterPro" id="IPR035213">
    <property type="entry name" value="DUF5321"/>
</dbReference>
<organism evidence="2 3">
    <name type="scientific">Cyphellophora europaea (strain CBS 101466)</name>
    <name type="common">Phialophora europaea</name>
    <dbReference type="NCBI Taxonomy" id="1220924"/>
    <lineage>
        <taxon>Eukaryota</taxon>
        <taxon>Fungi</taxon>
        <taxon>Dikarya</taxon>
        <taxon>Ascomycota</taxon>
        <taxon>Pezizomycotina</taxon>
        <taxon>Eurotiomycetes</taxon>
        <taxon>Chaetothyriomycetidae</taxon>
        <taxon>Chaetothyriales</taxon>
        <taxon>Cyphellophoraceae</taxon>
        <taxon>Cyphellophora</taxon>
    </lineage>
</organism>
<sequence length="204" mass="23899">MFRGLWLPSTQTPAGRLRKLPPVFRRLESTIAEKSHVPRFAQPSIWKDIIPKPLRSWPGSSKPAQNTRNPAYYFIWIYLLIGSQAIRILTIKREAAEEHRLADIKLRQLREVIEKLERGEEVDVEKALGTGNEEAEAEWEAALRELESEERLWQNNRSRRRAERHKRQMEEMDADPINEEDSEELHDPRPLDRPQSAPTTPGFY</sequence>
<protein>
    <submittedName>
        <fullName evidence="2">Uncharacterized protein</fullName>
    </submittedName>
</protein>